<reference evidence="4" key="1">
    <citation type="journal article" date="2011" name="Stand. Genomic Sci.">
        <title>Genome sequence of the filamentous, gliding Thiothrix nivea neotype strain (JP2(T)).</title>
        <authorList>
            <person name="Lapidus A."/>
            <person name="Nolan M."/>
            <person name="Lucas S."/>
            <person name="Glavina Del Rio T."/>
            <person name="Tice H."/>
            <person name="Cheng J.F."/>
            <person name="Tapia R."/>
            <person name="Han C."/>
            <person name="Goodwin L."/>
            <person name="Pitluck S."/>
            <person name="Liolios K."/>
            <person name="Pagani I."/>
            <person name="Ivanova N."/>
            <person name="Huntemann M."/>
            <person name="Mavromatis K."/>
            <person name="Mikhailova N."/>
            <person name="Pati A."/>
            <person name="Chen A."/>
            <person name="Palaniappan K."/>
            <person name="Land M."/>
            <person name="Brambilla E.M."/>
            <person name="Rohde M."/>
            <person name="Abt B."/>
            <person name="Verbarg S."/>
            <person name="Goker M."/>
            <person name="Bristow J."/>
            <person name="Eisen J.A."/>
            <person name="Markowitz V."/>
            <person name="Hugenholtz P."/>
            <person name="Kyrpides N.C."/>
            <person name="Klenk H.P."/>
            <person name="Woyke T."/>
        </authorList>
    </citation>
    <scope>NUCLEOTIDE SEQUENCE [LARGE SCALE GENOMIC DNA]</scope>
    <source>
        <strain evidence="4">ATCC 35100 / DSM 5205 / JP2</strain>
    </source>
</reference>
<sequence precursor="true">MPTKDPITIVGLLATIMLATGAAMLYLPPELQPLQPQKPQIVFSSPFKDPAPAKVPAQVVAQPPPITPAPPVTPAQPAAATPPAPPPLALPSLSDTELAELTPAEREHYNNMRQSLQQVLQQVETLTQANADLQQTIEQSSAKNEQLDSEIDKLRANQGETGAAQQ</sequence>
<feature type="compositionally biased region" description="Pro residues" evidence="1">
    <location>
        <begin position="62"/>
        <end position="89"/>
    </location>
</feature>
<feature type="transmembrane region" description="Helical" evidence="2">
    <location>
        <begin position="6"/>
        <end position="27"/>
    </location>
</feature>
<protein>
    <submittedName>
        <fullName evidence="3">Uncharacterized protein</fullName>
    </submittedName>
</protein>
<keyword evidence="2" id="KW-1133">Transmembrane helix</keyword>
<proteinExistence type="predicted"/>
<gene>
    <name evidence="3" type="ORF">Thini_3710</name>
</gene>
<accession>A0A656HIL3</accession>
<evidence type="ECO:0000313" key="4">
    <source>
        <dbReference type="Proteomes" id="UP000005317"/>
    </source>
</evidence>
<dbReference type="Proteomes" id="UP000005317">
    <property type="component" value="Unassembled WGS sequence"/>
</dbReference>
<evidence type="ECO:0000313" key="3">
    <source>
        <dbReference type="EMBL" id="EIJ36213.1"/>
    </source>
</evidence>
<name>A0A656HIL3_THINJ</name>
<keyword evidence="2" id="KW-0812">Transmembrane</keyword>
<feature type="region of interest" description="Disordered" evidence="1">
    <location>
        <begin position="42"/>
        <end position="95"/>
    </location>
</feature>
<dbReference type="EMBL" id="JH651384">
    <property type="protein sequence ID" value="EIJ36213.1"/>
    <property type="molecule type" value="Genomic_DNA"/>
</dbReference>
<evidence type="ECO:0000256" key="1">
    <source>
        <dbReference type="SAM" id="MobiDB-lite"/>
    </source>
</evidence>
<keyword evidence="2" id="KW-0472">Membrane</keyword>
<evidence type="ECO:0000256" key="2">
    <source>
        <dbReference type="SAM" id="Phobius"/>
    </source>
</evidence>
<feature type="compositionally biased region" description="Low complexity" evidence="1">
    <location>
        <begin position="50"/>
        <end position="61"/>
    </location>
</feature>
<dbReference type="AlphaFoldDB" id="A0A656HIL3"/>
<organism evidence="3 4">
    <name type="scientific">Thiothrix nivea (strain ATCC 35100 / DSM 5205 / JP2)</name>
    <dbReference type="NCBI Taxonomy" id="870187"/>
    <lineage>
        <taxon>Bacteria</taxon>
        <taxon>Pseudomonadati</taxon>
        <taxon>Pseudomonadota</taxon>
        <taxon>Gammaproteobacteria</taxon>
        <taxon>Thiotrichales</taxon>
        <taxon>Thiotrichaceae</taxon>
        <taxon>Thiothrix</taxon>
    </lineage>
</organism>
<keyword evidence="4" id="KW-1185">Reference proteome</keyword>
<dbReference type="RefSeq" id="WP_002710097.1">
    <property type="nucleotide sequence ID" value="NZ_JH651384.1"/>
</dbReference>
<feature type="region of interest" description="Disordered" evidence="1">
    <location>
        <begin position="136"/>
        <end position="166"/>
    </location>
</feature>